<name>A0ABY2Z0F9_9BACT</name>
<dbReference type="Proteomes" id="UP000316851">
    <property type="component" value="Unassembled WGS sequence"/>
</dbReference>
<keyword evidence="5" id="KW-1185">Reference proteome</keyword>
<dbReference type="PANTHER" id="PTHR43673:SF10">
    <property type="entry name" value="NADH DEHYDROGENASE_NAD(P)H NITROREDUCTASE XCC3605-RELATED"/>
    <property type="match status" value="1"/>
</dbReference>
<evidence type="ECO:0000256" key="2">
    <source>
        <dbReference type="ARBA" id="ARBA00023002"/>
    </source>
</evidence>
<feature type="domain" description="Nitroreductase" evidence="3">
    <location>
        <begin position="7"/>
        <end position="189"/>
    </location>
</feature>
<dbReference type="EMBL" id="VHHP01000002">
    <property type="protein sequence ID" value="TPR54371.1"/>
    <property type="molecule type" value="Genomic_DNA"/>
</dbReference>
<protein>
    <submittedName>
        <fullName evidence="4">NAD(P)H nitroreductase</fullName>
    </submittedName>
</protein>
<evidence type="ECO:0000313" key="4">
    <source>
        <dbReference type="EMBL" id="TPR54371.1"/>
    </source>
</evidence>
<dbReference type="Gene3D" id="3.40.109.10">
    <property type="entry name" value="NADH Oxidase"/>
    <property type="match status" value="1"/>
</dbReference>
<comment type="caution">
    <text evidence="4">The sequence shown here is derived from an EMBL/GenBank/DDBJ whole genome shotgun (WGS) entry which is preliminary data.</text>
</comment>
<dbReference type="CDD" id="cd02136">
    <property type="entry name" value="PnbA_NfnB-like"/>
    <property type="match status" value="1"/>
</dbReference>
<comment type="similarity">
    <text evidence="1">Belongs to the nitroreductase family.</text>
</comment>
<organism evidence="4 5">
    <name type="scientific">Metamycoplasma neophronis</name>
    <dbReference type="NCBI Taxonomy" id="872983"/>
    <lineage>
        <taxon>Bacteria</taxon>
        <taxon>Bacillati</taxon>
        <taxon>Mycoplasmatota</taxon>
        <taxon>Mycoplasmoidales</taxon>
        <taxon>Metamycoplasmataceae</taxon>
        <taxon>Metamycoplasma</taxon>
    </lineage>
</organism>
<evidence type="ECO:0000313" key="5">
    <source>
        <dbReference type="Proteomes" id="UP000316851"/>
    </source>
</evidence>
<dbReference type="InterPro" id="IPR029479">
    <property type="entry name" value="Nitroreductase"/>
</dbReference>
<dbReference type="RefSeq" id="WP_140914717.1">
    <property type="nucleotide sequence ID" value="NZ_VHHP01000002.1"/>
</dbReference>
<proteinExistence type="inferred from homology"/>
<dbReference type="InterPro" id="IPR000415">
    <property type="entry name" value="Nitroreductase-like"/>
</dbReference>
<evidence type="ECO:0000259" key="3">
    <source>
        <dbReference type="Pfam" id="PF00881"/>
    </source>
</evidence>
<keyword evidence="2" id="KW-0560">Oxidoreductase</keyword>
<dbReference type="PANTHER" id="PTHR43673">
    <property type="entry name" value="NAD(P)H NITROREDUCTASE YDGI-RELATED"/>
    <property type="match status" value="1"/>
</dbReference>
<gene>
    <name evidence="4" type="ORF">FJR74_00720</name>
</gene>
<evidence type="ECO:0000256" key="1">
    <source>
        <dbReference type="ARBA" id="ARBA00007118"/>
    </source>
</evidence>
<sequence>MEFKEVIKNRKSIRDFLDKEIDDEIILQIMKDAQQSASWMNSQPWKVYVLKGELLKKIREDHLRSVINSDPISSDYKHYKREEWPAYISDHITQMSLIRNETVDNKTFNELNWRLFNSPAIVLLCLPKNALVWNVLDLGAFSSTLMLSAQNYGIDSVHAYEIVKYGKNLHEIANIPYEFDIVSGIALGYRSDHKINSYKSQRIDVKDFLEILK</sequence>
<dbReference type="Pfam" id="PF00881">
    <property type="entry name" value="Nitroreductase"/>
    <property type="match status" value="1"/>
</dbReference>
<reference evidence="4" key="1">
    <citation type="submission" date="2019-06" db="EMBL/GenBank/DDBJ databases">
        <title>Mycoplasma neophronis type strain whole genome sequence.</title>
        <authorList>
            <person name="Spergser J."/>
        </authorList>
    </citation>
    <scope>NUCLEOTIDE SEQUENCE [LARGE SCALE GENOMIC DNA]</scope>
    <source>
        <strain evidence="4">DSM 24097</strain>
    </source>
</reference>
<accession>A0ABY2Z0F9</accession>
<dbReference type="SUPFAM" id="SSF55469">
    <property type="entry name" value="FMN-dependent nitroreductase-like"/>
    <property type="match status" value="1"/>
</dbReference>